<dbReference type="AlphaFoldDB" id="A0A9W9LPM9"/>
<dbReference type="RefSeq" id="XP_056545388.1">
    <property type="nucleotide sequence ID" value="XM_056686646.1"/>
</dbReference>
<reference evidence="1" key="1">
    <citation type="submission" date="2022-11" db="EMBL/GenBank/DDBJ databases">
        <authorList>
            <person name="Petersen C."/>
        </authorList>
    </citation>
    <scope>NUCLEOTIDE SEQUENCE</scope>
    <source>
        <strain evidence="1">IBT 26290</strain>
    </source>
</reference>
<evidence type="ECO:0000313" key="1">
    <source>
        <dbReference type="EMBL" id="KAJ5168927.1"/>
    </source>
</evidence>
<dbReference type="Proteomes" id="UP001149163">
    <property type="component" value="Unassembled WGS sequence"/>
</dbReference>
<organism evidence="1 2">
    <name type="scientific">Penicillium canariense</name>
    <dbReference type="NCBI Taxonomy" id="189055"/>
    <lineage>
        <taxon>Eukaryota</taxon>
        <taxon>Fungi</taxon>
        <taxon>Dikarya</taxon>
        <taxon>Ascomycota</taxon>
        <taxon>Pezizomycotina</taxon>
        <taxon>Eurotiomycetes</taxon>
        <taxon>Eurotiomycetidae</taxon>
        <taxon>Eurotiales</taxon>
        <taxon>Aspergillaceae</taxon>
        <taxon>Penicillium</taxon>
    </lineage>
</organism>
<keyword evidence="2" id="KW-1185">Reference proteome</keyword>
<protein>
    <submittedName>
        <fullName evidence="1">Uncharacterized protein</fullName>
    </submittedName>
</protein>
<dbReference type="GeneID" id="81425822"/>
<reference evidence="1" key="2">
    <citation type="journal article" date="2023" name="IMA Fungus">
        <title>Comparative genomic study of the Penicillium genus elucidates a diverse pangenome and 15 lateral gene transfer events.</title>
        <authorList>
            <person name="Petersen C."/>
            <person name="Sorensen T."/>
            <person name="Nielsen M.R."/>
            <person name="Sondergaard T.E."/>
            <person name="Sorensen J.L."/>
            <person name="Fitzpatrick D.A."/>
            <person name="Frisvad J.C."/>
            <person name="Nielsen K.L."/>
        </authorList>
    </citation>
    <scope>NUCLEOTIDE SEQUENCE</scope>
    <source>
        <strain evidence="1">IBT 26290</strain>
    </source>
</reference>
<dbReference type="OrthoDB" id="4322309at2759"/>
<name>A0A9W9LPM9_9EURO</name>
<gene>
    <name evidence="1" type="ORF">N7482_004521</name>
</gene>
<dbReference type="EMBL" id="JAPQKN010000002">
    <property type="protein sequence ID" value="KAJ5168927.1"/>
    <property type="molecule type" value="Genomic_DNA"/>
</dbReference>
<evidence type="ECO:0000313" key="2">
    <source>
        <dbReference type="Proteomes" id="UP001149163"/>
    </source>
</evidence>
<accession>A0A9W9LPM9</accession>
<comment type="caution">
    <text evidence="1">The sequence shown here is derived from an EMBL/GenBank/DDBJ whole genome shotgun (WGS) entry which is preliminary data.</text>
</comment>
<proteinExistence type="predicted"/>
<sequence>MSSNTNRPSPPENNIDRFLRMRKEMCDKLVRWNMNLIGDPGISRIMSTRVAQLLNEFDEFTTLTFEIWSSWIMSDNDREGLTACFRTKVDCIREHMVTLIRELDTPPLYYHRAELAEVMSMLAVSIGRLHYRKQVDDEVRRMRDAAREMNHRVVTSPTYLGPHLATVWDNIFGTIECGCEYCGTD</sequence>